<evidence type="ECO:0000313" key="3">
    <source>
        <dbReference type="EMBL" id="MBL7626736.1"/>
    </source>
</evidence>
<dbReference type="RefSeq" id="WP_203004547.1">
    <property type="nucleotide sequence ID" value="NZ_JADWYU010000227.1"/>
</dbReference>
<name>A0A937R7H0_9ACTN</name>
<feature type="domain" description="HNH nuclease" evidence="2">
    <location>
        <begin position="358"/>
        <end position="411"/>
    </location>
</feature>
<dbReference type="InterPro" id="IPR003615">
    <property type="entry name" value="HNH_nuc"/>
</dbReference>
<organism evidence="3 4">
    <name type="scientific">Frankia nepalensis</name>
    <dbReference type="NCBI Taxonomy" id="1836974"/>
    <lineage>
        <taxon>Bacteria</taxon>
        <taxon>Bacillati</taxon>
        <taxon>Actinomycetota</taxon>
        <taxon>Actinomycetes</taxon>
        <taxon>Frankiales</taxon>
        <taxon>Frankiaceae</taxon>
        <taxon>Frankia</taxon>
    </lineage>
</organism>
<dbReference type="EMBL" id="JAEACQ010000147">
    <property type="protein sequence ID" value="MBL7626736.1"/>
    <property type="molecule type" value="Genomic_DNA"/>
</dbReference>
<sequence>MNDSKIGSAPLGPSVLDVEAAPLPDLEREICGWAGRIAAATCRMLLALAAFDRRGGWSGLGMGSCARWLSWRCGLSLRAAQEHVAVAHALETLPAVRAAFASGQLSYSKVRAVARVAEGASEQTWLSHALHCTAGQLERLASRYRQLTADPAEERAARRVSWSTRSDGLFRLSAVLTAEEGARVAAAIDAARASLDDTTPLLPAEGGPAGAPADGERVLVPRDRRADADALVALADGFRHRPAPGLMAPSRTVTVHVDADTLFEAHREAGARRGDLGGVDDEATRNRPDEAPGNAATGTDPVSRLAQGLTRCDVEPGIGLPRAVLRRLGCDTLARALIRDGAGNPLALGRRRRVPTRRLREAVYARDQGICQYPGCAHTRWLQIHHLVEWAAGRGDTDLENLTLVCSRHHGLIHDEDITLRRVDGTIVAVLPDGHVLTPAPRVDAGERPAETLLQATGPVAADAIHTRDGGRLSWDDSLYVLLQHRHRSGPYPAGHRPTGDVTVGDNWLLGGGAVGDQAGRRRGTERGVDLTGAALVGVG</sequence>
<dbReference type="Proteomes" id="UP000604475">
    <property type="component" value="Unassembled WGS sequence"/>
</dbReference>
<comment type="caution">
    <text evidence="3">The sequence shown here is derived from an EMBL/GenBank/DDBJ whole genome shotgun (WGS) entry which is preliminary data.</text>
</comment>
<dbReference type="SMART" id="SM00507">
    <property type="entry name" value="HNHc"/>
    <property type="match status" value="1"/>
</dbReference>
<reference evidence="3" key="1">
    <citation type="submission" date="2020-12" db="EMBL/GenBank/DDBJ databases">
        <title>Genomic characterization of non-nitrogen-fixing Frankia strains.</title>
        <authorList>
            <person name="Carlos-Shanley C."/>
            <person name="Guerra T."/>
            <person name="Hahn D."/>
        </authorList>
    </citation>
    <scope>NUCLEOTIDE SEQUENCE</scope>
    <source>
        <strain evidence="3">CN6</strain>
    </source>
</reference>
<evidence type="ECO:0000313" key="4">
    <source>
        <dbReference type="Proteomes" id="UP000604475"/>
    </source>
</evidence>
<keyword evidence="4" id="KW-1185">Reference proteome</keyword>
<dbReference type="InterPro" id="IPR003870">
    <property type="entry name" value="DUF222"/>
</dbReference>
<dbReference type="Pfam" id="PF02720">
    <property type="entry name" value="DUF222"/>
    <property type="match status" value="1"/>
</dbReference>
<dbReference type="CDD" id="cd00085">
    <property type="entry name" value="HNHc"/>
    <property type="match status" value="1"/>
</dbReference>
<accession>A0A937R7H0</accession>
<dbReference type="Gene3D" id="1.10.30.50">
    <property type="match status" value="1"/>
</dbReference>
<evidence type="ECO:0000256" key="1">
    <source>
        <dbReference type="SAM" id="MobiDB-lite"/>
    </source>
</evidence>
<evidence type="ECO:0000259" key="2">
    <source>
        <dbReference type="SMART" id="SM00507"/>
    </source>
</evidence>
<protein>
    <submittedName>
        <fullName evidence="3">DUF222 domain-containing protein</fullName>
    </submittedName>
</protein>
<dbReference type="AlphaFoldDB" id="A0A937R7H0"/>
<gene>
    <name evidence="3" type="ORF">I7412_06050</name>
</gene>
<feature type="region of interest" description="Disordered" evidence="1">
    <location>
        <begin position="269"/>
        <end position="302"/>
    </location>
</feature>
<proteinExistence type="predicted"/>